<dbReference type="InterPro" id="IPR036188">
    <property type="entry name" value="FAD/NAD-bd_sf"/>
</dbReference>
<accession>A0A8J7S6U0</accession>
<dbReference type="Gene3D" id="3.50.50.60">
    <property type="entry name" value="FAD/NAD(P)-binding domain"/>
    <property type="match status" value="1"/>
</dbReference>
<dbReference type="AlphaFoldDB" id="A0A8J7S6U0"/>
<dbReference type="Pfam" id="PF01593">
    <property type="entry name" value="Amino_oxidase"/>
    <property type="match status" value="1"/>
</dbReference>
<dbReference type="GO" id="GO:0016116">
    <property type="term" value="P:carotenoid metabolic process"/>
    <property type="evidence" value="ECO:0007669"/>
    <property type="project" value="InterPro"/>
</dbReference>
<dbReference type="InterPro" id="IPR045892">
    <property type="entry name" value="CrtISO-like"/>
</dbReference>
<dbReference type="PANTHER" id="PTHR46313:SF3">
    <property type="entry name" value="PROLYCOPENE ISOMERASE, CHLOROPLASTIC"/>
    <property type="match status" value="1"/>
</dbReference>
<organism evidence="2 3">
    <name type="scientific">Natronogracilivirga saccharolytica</name>
    <dbReference type="NCBI Taxonomy" id="2812953"/>
    <lineage>
        <taxon>Bacteria</taxon>
        <taxon>Pseudomonadati</taxon>
        <taxon>Balneolota</taxon>
        <taxon>Balneolia</taxon>
        <taxon>Balneolales</taxon>
        <taxon>Cyclonatronaceae</taxon>
        <taxon>Natronogracilivirga</taxon>
    </lineage>
</organism>
<comment type="caution">
    <text evidence="2">The sequence shown here is derived from an EMBL/GenBank/DDBJ whole genome shotgun (WGS) entry which is preliminary data.</text>
</comment>
<reference evidence="2" key="1">
    <citation type="submission" date="2021-02" db="EMBL/GenBank/DDBJ databases">
        <title>Natronogracilivirga saccharolytica gen. nov. sp. nov. a new anaerobic, haloalkiliphilic carbohydrate-fermenting bacterium from soda lake and proposing of Cyclonatronumiaceae fam. nov. in the phylum Balneolaeota.</title>
        <authorList>
            <person name="Zhilina T.N."/>
            <person name="Sorokin D.Y."/>
            <person name="Zavarzina D.G."/>
            <person name="Toshchakov S.V."/>
            <person name="Kublanov I.V."/>
        </authorList>
    </citation>
    <scope>NUCLEOTIDE SEQUENCE</scope>
    <source>
        <strain evidence="2">Z-1702</strain>
    </source>
</reference>
<evidence type="ECO:0000313" key="2">
    <source>
        <dbReference type="EMBL" id="MBP3191216.1"/>
    </source>
</evidence>
<sequence>MSTQSYPKYDVIVVGSGMGGMTAASLLARDGYKVLVLEAASVPGGCSSSYYRQGYIFETGATTLIGFDKHQPLARLEKMLDITLPKEQIDPPMTVRMNGDVITRYTNRDYWIMEASRVFGNAIGQQRFWRRAFEVSDAVWRLSEKNVFFPPRGFREWVELATRNSVRDVMLLKYAFRSVRKVMRSLGVDTPKFRAFIDEQLMITAQSKSDDTPFLFGAPGLAYTSCSNYNVPGGFLQMIEELRKYIGDRGGVVKTRSKVNRIFTREEFYSNGEQGSETPAGESSDVPELKDKPAYVVTAGHARYFCDRVVCNIPVWNIPQVTSGIAKSWFTKQADKFSRAWGAYILGIATKDTYPDDLTLHHQIHLENPVPEAGSDSVFVTLSARGDTRRAPEGYRVLNVSCHTDTTSWFTRGDDYEAAKTRARDAILDILEQSLPGFRKDNITVQFEGTPVTWQNWVYRHQGRVGGIPQSMKRSLLDWPPAETPFQDWYLTGDTVYPGQGIPGVTLSGINAYWRIVSNDAGKRISR</sequence>
<dbReference type="PANTHER" id="PTHR46313">
    <property type="match status" value="1"/>
</dbReference>
<proteinExistence type="predicted"/>
<dbReference type="RefSeq" id="WP_210509498.1">
    <property type="nucleotide sequence ID" value="NZ_JAFIDN010000001.1"/>
</dbReference>
<dbReference type="GO" id="GO:0016491">
    <property type="term" value="F:oxidoreductase activity"/>
    <property type="evidence" value="ECO:0007669"/>
    <property type="project" value="InterPro"/>
</dbReference>
<dbReference type="InterPro" id="IPR002937">
    <property type="entry name" value="Amino_oxidase"/>
</dbReference>
<dbReference type="EMBL" id="JAFIDN010000001">
    <property type="protein sequence ID" value="MBP3191216.1"/>
    <property type="molecule type" value="Genomic_DNA"/>
</dbReference>
<gene>
    <name evidence="2" type="ORF">NATSA_00925</name>
</gene>
<protein>
    <submittedName>
        <fullName evidence="2">FAD-dependent oxidoreductase</fullName>
    </submittedName>
</protein>
<feature type="domain" description="Amine oxidase" evidence="1">
    <location>
        <begin position="18"/>
        <end position="512"/>
    </location>
</feature>
<evidence type="ECO:0000259" key="1">
    <source>
        <dbReference type="Pfam" id="PF01593"/>
    </source>
</evidence>
<keyword evidence="3" id="KW-1185">Reference proteome</keyword>
<dbReference type="SUPFAM" id="SSF51905">
    <property type="entry name" value="FAD/NAD(P)-binding domain"/>
    <property type="match status" value="1"/>
</dbReference>
<dbReference type="Proteomes" id="UP000673975">
    <property type="component" value="Unassembled WGS sequence"/>
</dbReference>
<name>A0A8J7S6U0_9BACT</name>
<dbReference type="Gene3D" id="3.90.660.50">
    <property type="match status" value="1"/>
</dbReference>
<evidence type="ECO:0000313" key="3">
    <source>
        <dbReference type="Proteomes" id="UP000673975"/>
    </source>
</evidence>